<name>A0A3N2CU15_9ACTN</name>
<evidence type="ECO:0000313" key="1">
    <source>
        <dbReference type="EMBL" id="ROR90898.1"/>
    </source>
</evidence>
<sequence>MSRAASPEAQHEQLIEALDHELWSSSRVAVPSMVYMSESDGPVFSGWSYSCDPS</sequence>
<proteinExistence type="predicted"/>
<keyword evidence="2" id="KW-1185">Reference proteome</keyword>
<comment type="caution">
    <text evidence="1">The sequence shown here is derived from an EMBL/GenBank/DDBJ whole genome shotgun (WGS) entry which is preliminary data.</text>
</comment>
<gene>
    <name evidence="1" type="ORF">EDD33_1747</name>
</gene>
<accession>A0A3N2CU15</accession>
<evidence type="ECO:0000313" key="2">
    <source>
        <dbReference type="Proteomes" id="UP000281738"/>
    </source>
</evidence>
<dbReference type="Proteomes" id="UP000281738">
    <property type="component" value="Unassembled WGS sequence"/>
</dbReference>
<dbReference type="AlphaFoldDB" id="A0A3N2CU15"/>
<protein>
    <submittedName>
        <fullName evidence="1">Uncharacterized protein</fullName>
    </submittedName>
</protein>
<reference evidence="1 2" key="1">
    <citation type="submission" date="2018-11" db="EMBL/GenBank/DDBJ databases">
        <title>Sequencing the genomes of 1000 actinobacteria strains.</title>
        <authorList>
            <person name="Klenk H.-P."/>
        </authorList>
    </citation>
    <scope>NUCLEOTIDE SEQUENCE [LARGE SCALE GENOMIC DNA]</scope>
    <source>
        <strain evidence="1 2">DSM 12652</strain>
    </source>
</reference>
<dbReference type="EMBL" id="RKHO01000001">
    <property type="protein sequence ID" value="ROR90898.1"/>
    <property type="molecule type" value="Genomic_DNA"/>
</dbReference>
<organism evidence="1 2">
    <name type="scientific">Nocardioides aurantiacus</name>
    <dbReference type="NCBI Taxonomy" id="86796"/>
    <lineage>
        <taxon>Bacteria</taxon>
        <taxon>Bacillati</taxon>
        <taxon>Actinomycetota</taxon>
        <taxon>Actinomycetes</taxon>
        <taxon>Propionibacteriales</taxon>
        <taxon>Nocardioidaceae</taxon>
        <taxon>Nocardioides</taxon>
    </lineage>
</organism>